<dbReference type="EMBL" id="BQNB010012640">
    <property type="protein sequence ID" value="GJT06106.1"/>
    <property type="molecule type" value="Genomic_DNA"/>
</dbReference>
<reference evidence="1" key="2">
    <citation type="submission" date="2022-01" db="EMBL/GenBank/DDBJ databases">
        <authorList>
            <person name="Yamashiro T."/>
            <person name="Shiraishi A."/>
            <person name="Satake H."/>
            <person name="Nakayama K."/>
        </authorList>
    </citation>
    <scope>NUCLEOTIDE SEQUENCE</scope>
</reference>
<protein>
    <submittedName>
        <fullName evidence="1">Uncharacterized protein</fullName>
    </submittedName>
</protein>
<dbReference type="Proteomes" id="UP001151760">
    <property type="component" value="Unassembled WGS sequence"/>
</dbReference>
<gene>
    <name evidence="1" type="ORF">Tco_0840568</name>
</gene>
<accession>A0ABQ5AY96</accession>
<evidence type="ECO:0000313" key="2">
    <source>
        <dbReference type="Proteomes" id="UP001151760"/>
    </source>
</evidence>
<keyword evidence="2" id="KW-1185">Reference proteome</keyword>
<evidence type="ECO:0000313" key="1">
    <source>
        <dbReference type="EMBL" id="GJT06106.1"/>
    </source>
</evidence>
<organism evidence="1 2">
    <name type="scientific">Tanacetum coccineum</name>
    <dbReference type="NCBI Taxonomy" id="301880"/>
    <lineage>
        <taxon>Eukaryota</taxon>
        <taxon>Viridiplantae</taxon>
        <taxon>Streptophyta</taxon>
        <taxon>Embryophyta</taxon>
        <taxon>Tracheophyta</taxon>
        <taxon>Spermatophyta</taxon>
        <taxon>Magnoliopsida</taxon>
        <taxon>eudicotyledons</taxon>
        <taxon>Gunneridae</taxon>
        <taxon>Pentapetalae</taxon>
        <taxon>asterids</taxon>
        <taxon>campanulids</taxon>
        <taxon>Asterales</taxon>
        <taxon>Asteraceae</taxon>
        <taxon>Asteroideae</taxon>
        <taxon>Anthemideae</taxon>
        <taxon>Anthemidinae</taxon>
        <taxon>Tanacetum</taxon>
    </lineage>
</organism>
<proteinExistence type="predicted"/>
<reference evidence="1" key="1">
    <citation type="journal article" date="2022" name="Int. J. Mol. Sci.">
        <title>Draft Genome of Tanacetum Coccineum: Genomic Comparison of Closely Related Tanacetum-Family Plants.</title>
        <authorList>
            <person name="Yamashiro T."/>
            <person name="Shiraishi A."/>
            <person name="Nakayama K."/>
            <person name="Satake H."/>
        </authorList>
    </citation>
    <scope>NUCLEOTIDE SEQUENCE</scope>
</reference>
<comment type="caution">
    <text evidence="1">The sequence shown here is derived from an EMBL/GenBank/DDBJ whole genome shotgun (WGS) entry which is preliminary data.</text>
</comment>
<name>A0ABQ5AY96_9ASTR</name>
<sequence length="92" mass="10789">MTEFETRVRRDTNEVYTRLDDEPSGRQLFAGRLNLLFRDRRAHAHTARLMETKARMSREVWGRSMDASDLACAEVMSLRTTMLAQQSQIREL</sequence>